<dbReference type="Gene3D" id="3.90.1860.10">
    <property type="entry name" value="tRNA-splicing ligase RtcB"/>
    <property type="match status" value="1"/>
</dbReference>
<dbReference type="PANTHER" id="PTHR11118">
    <property type="entry name" value="RNA-SPLICING LIGASE RTCB HOMOLOG"/>
    <property type="match status" value="1"/>
</dbReference>
<dbReference type="SUPFAM" id="SSF103365">
    <property type="entry name" value="Hypothetical protein PH1602"/>
    <property type="match status" value="1"/>
</dbReference>
<protein>
    <recommendedName>
        <fullName evidence="8">tRNA-splicing ligase RtcB</fullName>
        <ecNumber evidence="8">6.5.1.-</ecNumber>
    </recommendedName>
</protein>
<evidence type="ECO:0000313" key="10">
    <source>
        <dbReference type="Proteomes" id="UP001304683"/>
    </source>
</evidence>
<comment type="catalytic activity">
    <reaction evidence="7">
        <text>a 3'-end 3'-phospho-ribonucleotide-RNA + a 5'-end dephospho-ribonucleoside-RNA + GTP = a ribonucleotidyl-ribonucleotide-RNA + GMP + diphosphate</text>
        <dbReference type="Rhea" id="RHEA:68076"/>
        <dbReference type="Rhea" id="RHEA-COMP:10463"/>
        <dbReference type="Rhea" id="RHEA-COMP:13936"/>
        <dbReference type="Rhea" id="RHEA-COMP:17355"/>
        <dbReference type="ChEBI" id="CHEBI:33019"/>
        <dbReference type="ChEBI" id="CHEBI:37565"/>
        <dbReference type="ChEBI" id="CHEBI:58115"/>
        <dbReference type="ChEBI" id="CHEBI:83062"/>
        <dbReference type="ChEBI" id="CHEBI:138284"/>
        <dbReference type="ChEBI" id="CHEBI:173118"/>
        <dbReference type="EC" id="6.5.1.8"/>
    </reaction>
</comment>
<evidence type="ECO:0000256" key="6">
    <source>
        <dbReference type="ARBA" id="ARBA00023211"/>
    </source>
</evidence>
<proteinExistence type="inferred from homology"/>
<dbReference type="Pfam" id="PF01139">
    <property type="entry name" value="RtcB"/>
    <property type="match status" value="1"/>
</dbReference>
<gene>
    <name evidence="8" type="primary">rtcB</name>
    <name evidence="9" type="ORF">Q5761_10710</name>
</gene>
<evidence type="ECO:0000256" key="8">
    <source>
        <dbReference type="RuleBase" id="RU371113"/>
    </source>
</evidence>
<comment type="cofactor">
    <cofactor evidence="8">
        <name>Mn(2+)</name>
        <dbReference type="ChEBI" id="CHEBI:29035"/>
    </cofactor>
    <text evidence="8">Binds 2 manganese ions per subunit.</text>
</comment>
<dbReference type="InterPro" id="IPR036025">
    <property type="entry name" value="RtcB-like_sf"/>
</dbReference>
<dbReference type="InterPro" id="IPR001233">
    <property type="entry name" value="RtcB"/>
</dbReference>
<dbReference type="PANTHER" id="PTHR11118:SF1">
    <property type="entry name" value="RNA-SPLICING LIGASE RTCB HOMOLOG"/>
    <property type="match status" value="1"/>
</dbReference>
<keyword evidence="5" id="KW-0342">GTP-binding</keyword>
<comment type="subunit">
    <text evidence="8">Monomer.</text>
</comment>
<dbReference type="PROSITE" id="PS01288">
    <property type="entry name" value="UPF0027"/>
    <property type="match status" value="1"/>
</dbReference>
<dbReference type="EMBL" id="CP132508">
    <property type="protein sequence ID" value="WPD18820.1"/>
    <property type="molecule type" value="Genomic_DNA"/>
</dbReference>
<keyword evidence="1 8" id="KW-0436">Ligase</keyword>
<evidence type="ECO:0000256" key="3">
    <source>
        <dbReference type="ARBA" id="ARBA00022741"/>
    </source>
</evidence>
<sequence>MRIERDGPYRYRIPRQGAMRVDAVFYASPDIARDLKAEGDQALHQLVNVATLPGIVEPAVALPDIHWGYGFPIGGVAAFDPRRGGVVSPGGVGFDINCGVRLLCSDLTREELEPRKEALADALFRLVPAGVGSERRELRLTAADWPRLLTRGAGWAVEQGLGDPGDLECIESGGALPGADPDRVSPRALERGGSQLGTLGSGNHFLEVQYVEHVYDPEAAEAFGLFPGQVTVLIHTGSRGLGHQVCQDFVDRMLAAARRHGIELPDRQLAAAPIESPEGQGYLGAMAAAANFAFANRQVITAYAREAFTRAGFGPGSTRLRVLYDLAHNNAEWEEHGGRRVLVHRKGATRAFGPGHPDVPARYRAVGQPVLVPGDMGRYSYVLAGTEGAMAETFGSSCHGAGRRLSRSQAKKVARQRDPVGELARRGILVRAATRATVDEEIPEAYKDVADVVEAVEGAGLGRRVARLRPLIVVKG</sequence>
<organism evidence="9 10">
    <name type="scientific">Thermaerobacter composti</name>
    <dbReference type="NCBI Taxonomy" id="554949"/>
    <lineage>
        <taxon>Bacteria</taxon>
        <taxon>Bacillati</taxon>
        <taxon>Bacillota</taxon>
        <taxon>Clostridia</taxon>
        <taxon>Eubacteriales</taxon>
        <taxon>Clostridiales Family XVII. Incertae Sedis</taxon>
        <taxon>Thermaerobacter</taxon>
    </lineage>
</organism>
<comment type="similarity">
    <text evidence="8">Belongs to the RtcB family.</text>
</comment>
<evidence type="ECO:0000256" key="2">
    <source>
        <dbReference type="ARBA" id="ARBA00022723"/>
    </source>
</evidence>
<dbReference type="EC" id="6.5.1.-" evidence="8"/>
<evidence type="ECO:0000256" key="4">
    <source>
        <dbReference type="ARBA" id="ARBA00022800"/>
    </source>
</evidence>
<dbReference type="Proteomes" id="UP001304683">
    <property type="component" value="Chromosome"/>
</dbReference>
<keyword evidence="6 8" id="KW-0464">Manganese</keyword>
<evidence type="ECO:0000256" key="7">
    <source>
        <dbReference type="ARBA" id="ARBA00047746"/>
    </source>
</evidence>
<keyword evidence="10" id="KW-1185">Reference proteome</keyword>
<keyword evidence="2 8" id="KW-0479">Metal-binding</keyword>
<dbReference type="GO" id="GO:0170057">
    <property type="term" value="F:RNA ligase (GTP) activity"/>
    <property type="evidence" value="ECO:0007669"/>
    <property type="project" value="UniProtKB-EC"/>
</dbReference>
<evidence type="ECO:0000256" key="1">
    <source>
        <dbReference type="ARBA" id="ARBA00022598"/>
    </source>
</evidence>
<reference evidence="9 10" key="1">
    <citation type="submission" date="2023-08" db="EMBL/GenBank/DDBJ databases">
        <title>Genome sequence of Thermaerobacter compostii strain Ins1, a spore-forming filamentous bacterium isolated from a deep geothermal reservoir.</title>
        <authorList>
            <person name="Bregnard D."/>
            <person name="Gonzalez D."/>
            <person name="Junier P."/>
        </authorList>
    </citation>
    <scope>NUCLEOTIDE SEQUENCE [LARGE SCALE GENOMIC DNA]</scope>
    <source>
        <strain evidence="9 10">Ins1</strain>
    </source>
</reference>
<name>A0ABZ0QMV6_9FIRM</name>
<evidence type="ECO:0000313" key="9">
    <source>
        <dbReference type="EMBL" id="WPD18820.1"/>
    </source>
</evidence>
<accession>A0ABZ0QMV6</accession>
<keyword evidence="3" id="KW-0547">Nucleotide-binding</keyword>
<evidence type="ECO:0000256" key="5">
    <source>
        <dbReference type="ARBA" id="ARBA00023134"/>
    </source>
</evidence>
<keyword evidence="4" id="KW-0692">RNA repair</keyword>